<dbReference type="CDD" id="cd07129">
    <property type="entry name" value="ALDH_KGSADH"/>
    <property type="match status" value="1"/>
</dbReference>
<dbReference type="InterPro" id="IPR044151">
    <property type="entry name" value="ALDH_KGSADH"/>
</dbReference>
<dbReference type="PANTHER" id="PTHR43353">
    <property type="entry name" value="SUCCINATE-SEMIALDEHYDE DEHYDROGENASE, MITOCHONDRIAL"/>
    <property type="match status" value="1"/>
</dbReference>
<keyword evidence="4" id="KW-1185">Reference proteome</keyword>
<dbReference type="Gene3D" id="3.40.605.10">
    <property type="entry name" value="Aldehyde Dehydrogenase, Chain A, domain 1"/>
    <property type="match status" value="1"/>
</dbReference>
<accession>A0ABV5CL26</accession>
<dbReference type="RefSeq" id="WP_375733427.1">
    <property type="nucleotide sequence ID" value="NZ_JBCGDC010000012.1"/>
</dbReference>
<sequence>MAVTTERTAMPDVDRTVRAADDAFEAWERHGRTGRAEVLDAIADRLEAARADLVPVAERETGLATARLEGEVGRAAYQFRLFGTVLREGSYVEATIDPAGDTPLGRRPDLRRMLIPLGPVGVFGASNFPFAFSVAGGDTASALAAGCPVVVKAHPSHPETSRRSYEVIRAAVESAGLPAGVIGLVEGHQAGVDLVNHPDVTAVGFTGSIAGGRALADLAAARPRPIPFYGELGSLNPLVVSPGAAAADPTGIATGYVTSVTGSLGQLCTKPGLLFVPAGPDGDKLRAAVADAIATTGPGRPLNSAIKDAYVRETGRRRDDARLTLLGEGATAGPDEASPALFTVAAADLTGDLLEECFGPTALVIGYDNVDELVDALRRLDGQLTATLHVTADETALRDRLHDVVRRRAGRLLFGGFPTGLAVAWATHHGGPYPSTTLSGHTSVGATAIRRWLRPVSYQDAPADLLPAELRDGNPTGIPRRIDGTLTI</sequence>
<dbReference type="Pfam" id="PF00171">
    <property type="entry name" value="Aldedh"/>
    <property type="match status" value="1"/>
</dbReference>
<dbReference type="Proteomes" id="UP001582793">
    <property type="component" value="Unassembled WGS sequence"/>
</dbReference>
<gene>
    <name evidence="3" type="ORF">AAFH96_06260</name>
</gene>
<evidence type="ECO:0000313" key="4">
    <source>
        <dbReference type="Proteomes" id="UP001582793"/>
    </source>
</evidence>
<protein>
    <submittedName>
        <fullName evidence="3">Aldehyde dehydrogenase (NADP(+))</fullName>
    </submittedName>
</protein>
<organism evidence="3 4">
    <name type="scientific">Polymorphospora lycopeni</name>
    <dbReference type="NCBI Taxonomy" id="3140240"/>
    <lineage>
        <taxon>Bacteria</taxon>
        <taxon>Bacillati</taxon>
        <taxon>Actinomycetota</taxon>
        <taxon>Actinomycetes</taxon>
        <taxon>Micromonosporales</taxon>
        <taxon>Micromonosporaceae</taxon>
        <taxon>Polymorphospora</taxon>
    </lineage>
</organism>
<dbReference type="Gene3D" id="3.40.309.10">
    <property type="entry name" value="Aldehyde Dehydrogenase, Chain A, domain 2"/>
    <property type="match status" value="1"/>
</dbReference>
<feature type="domain" description="Aldehyde dehydrogenase" evidence="2">
    <location>
        <begin position="7"/>
        <end position="391"/>
    </location>
</feature>
<dbReference type="InterPro" id="IPR016162">
    <property type="entry name" value="Ald_DH_N"/>
</dbReference>
<proteinExistence type="predicted"/>
<reference evidence="3 4" key="1">
    <citation type="submission" date="2024-04" db="EMBL/GenBank/DDBJ databases">
        <title>Polymorphospora sp. isolated from Baiyangdian Lake in Xiong'an New Area.</title>
        <authorList>
            <person name="Zhang X."/>
            <person name="Liu J."/>
        </authorList>
    </citation>
    <scope>NUCLEOTIDE SEQUENCE [LARGE SCALE GENOMIC DNA]</scope>
    <source>
        <strain evidence="3 4">2-325</strain>
    </source>
</reference>
<dbReference type="InterPro" id="IPR016163">
    <property type="entry name" value="Ald_DH_C"/>
</dbReference>
<evidence type="ECO:0000259" key="2">
    <source>
        <dbReference type="Pfam" id="PF00171"/>
    </source>
</evidence>
<comment type="caution">
    <text evidence="3">The sequence shown here is derived from an EMBL/GenBank/DDBJ whole genome shotgun (WGS) entry which is preliminary data.</text>
</comment>
<dbReference type="InterPro" id="IPR016161">
    <property type="entry name" value="Ald_DH/histidinol_DH"/>
</dbReference>
<name>A0ABV5CL26_9ACTN</name>
<dbReference type="EMBL" id="JBCGDC010000012">
    <property type="protein sequence ID" value="MFB6392710.1"/>
    <property type="molecule type" value="Genomic_DNA"/>
</dbReference>
<dbReference type="InterPro" id="IPR015590">
    <property type="entry name" value="Aldehyde_DH_dom"/>
</dbReference>
<dbReference type="PANTHER" id="PTHR43353:SF3">
    <property type="entry name" value="ALDEHYDE DEHYDROGENASE-RELATED"/>
    <property type="match status" value="1"/>
</dbReference>
<dbReference type="InterPro" id="IPR050740">
    <property type="entry name" value="Aldehyde_DH_Superfamily"/>
</dbReference>
<evidence type="ECO:0000256" key="1">
    <source>
        <dbReference type="ARBA" id="ARBA00023002"/>
    </source>
</evidence>
<dbReference type="SUPFAM" id="SSF53720">
    <property type="entry name" value="ALDH-like"/>
    <property type="match status" value="1"/>
</dbReference>
<keyword evidence="1" id="KW-0560">Oxidoreductase</keyword>
<evidence type="ECO:0000313" key="3">
    <source>
        <dbReference type="EMBL" id="MFB6392710.1"/>
    </source>
</evidence>